<dbReference type="RefSeq" id="WP_311618528.1">
    <property type="nucleotide sequence ID" value="NZ_JAVREV010000008.1"/>
</dbReference>
<dbReference type="EMBL" id="JAVREV010000008">
    <property type="protein sequence ID" value="MDT0444263.1"/>
    <property type="molecule type" value="Genomic_DNA"/>
</dbReference>
<name>A0ABU2S5M0_9ACTN</name>
<organism evidence="1 2">
    <name type="scientific">Streptomyces johnsoniae</name>
    <dbReference type="NCBI Taxonomy" id="3075532"/>
    <lineage>
        <taxon>Bacteria</taxon>
        <taxon>Bacillati</taxon>
        <taxon>Actinomycetota</taxon>
        <taxon>Actinomycetes</taxon>
        <taxon>Kitasatosporales</taxon>
        <taxon>Streptomycetaceae</taxon>
        <taxon>Streptomyces</taxon>
    </lineage>
</organism>
<evidence type="ECO:0000313" key="2">
    <source>
        <dbReference type="Proteomes" id="UP001183615"/>
    </source>
</evidence>
<accession>A0ABU2S5M0</accession>
<dbReference type="Proteomes" id="UP001183615">
    <property type="component" value="Unassembled WGS sequence"/>
</dbReference>
<dbReference type="Pfam" id="PF19142">
    <property type="entry name" value="DUF5825"/>
    <property type="match status" value="1"/>
</dbReference>
<reference evidence="2" key="1">
    <citation type="submission" date="2023-07" db="EMBL/GenBank/DDBJ databases">
        <title>30 novel species of actinomycetes from the DSMZ collection.</title>
        <authorList>
            <person name="Nouioui I."/>
        </authorList>
    </citation>
    <scope>NUCLEOTIDE SEQUENCE [LARGE SCALE GENOMIC DNA]</scope>
    <source>
        <strain evidence="2">DSM 41886</strain>
    </source>
</reference>
<keyword evidence="2" id="KW-1185">Reference proteome</keyword>
<comment type="caution">
    <text evidence="1">The sequence shown here is derived from an EMBL/GenBank/DDBJ whole genome shotgun (WGS) entry which is preliminary data.</text>
</comment>
<gene>
    <name evidence="1" type="ORF">RM779_16905</name>
</gene>
<protein>
    <submittedName>
        <fullName evidence="1">DUF5825 family protein</fullName>
    </submittedName>
</protein>
<proteinExistence type="predicted"/>
<dbReference type="InterPro" id="IPR043863">
    <property type="entry name" value="DUF5825"/>
</dbReference>
<evidence type="ECO:0000313" key="1">
    <source>
        <dbReference type="EMBL" id="MDT0444263.1"/>
    </source>
</evidence>
<sequence length="219" mass="24445">MDTPPVLRAWRDYDARVLDAPGMYLGDIPLTGSARALVDRLWDLGARYVEIPALVDLGDPAGPAEPERTVHLLSLVRDLTAQAIYTQWHLRLPAGPRTVPSWTPFSHLHPPTTLLGVPDAGTHLARWRATHYLGKCQWRRGPGFYQLRDRRFGGLRRYTLTDPAYRSAVDTLIPGAPAEAVPEPVLTALTAEHLAHPVGTHVCWLPYATRRWTQSAMLI</sequence>